<dbReference type="SUPFAM" id="SSF52440">
    <property type="entry name" value="PreATP-grasp domain"/>
    <property type="match status" value="1"/>
</dbReference>
<evidence type="ECO:0000256" key="1">
    <source>
        <dbReference type="ARBA" id="ARBA00022598"/>
    </source>
</evidence>
<feature type="domain" description="ATP-grasp" evidence="5">
    <location>
        <begin position="119"/>
        <end position="313"/>
    </location>
</feature>
<gene>
    <name evidence="6" type="ORF">ACFSQJ_14915</name>
</gene>
<evidence type="ECO:0000256" key="3">
    <source>
        <dbReference type="ARBA" id="ARBA00022840"/>
    </source>
</evidence>
<dbReference type="Proteomes" id="UP001597526">
    <property type="component" value="Unassembled WGS sequence"/>
</dbReference>
<dbReference type="PANTHER" id="PTHR43055:SF1">
    <property type="entry name" value="FORMATE-DEPENDENT PHOSPHORIBOSYLGLYCINAMIDE FORMYLTRANSFERASE"/>
    <property type="match status" value="1"/>
</dbReference>
<keyword evidence="7" id="KW-1185">Reference proteome</keyword>
<protein>
    <submittedName>
        <fullName evidence="6">Acetyl-CoA carboxylase biotin carboxylase subunit family protein</fullName>
    </submittedName>
</protein>
<accession>A0ABW5N082</accession>
<evidence type="ECO:0000256" key="2">
    <source>
        <dbReference type="ARBA" id="ARBA00022741"/>
    </source>
</evidence>
<dbReference type="InterPro" id="IPR005479">
    <property type="entry name" value="CPAse_ATP-bd"/>
</dbReference>
<dbReference type="PROSITE" id="PS50975">
    <property type="entry name" value="ATP_GRASP"/>
    <property type="match status" value="1"/>
</dbReference>
<dbReference type="Pfam" id="PF02786">
    <property type="entry name" value="CPSase_L_D2"/>
    <property type="match status" value="1"/>
</dbReference>
<dbReference type="Gene3D" id="3.30.470.20">
    <property type="entry name" value="ATP-grasp fold, B domain"/>
    <property type="match status" value="1"/>
</dbReference>
<name>A0ABW5N082_9FLAO</name>
<comment type="caution">
    <text evidence="6">The sequence shown here is derived from an EMBL/GenBank/DDBJ whole genome shotgun (WGS) entry which is preliminary data.</text>
</comment>
<keyword evidence="2 4" id="KW-0547">Nucleotide-binding</keyword>
<dbReference type="RefSeq" id="WP_377767760.1">
    <property type="nucleotide sequence ID" value="NZ_JBHULB010000075.1"/>
</dbReference>
<evidence type="ECO:0000259" key="5">
    <source>
        <dbReference type="PROSITE" id="PS50975"/>
    </source>
</evidence>
<keyword evidence="3 4" id="KW-0067">ATP-binding</keyword>
<reference evidence="7" key="1">
    <citation type="journal article" date="2019" name="Int. J. Syst. Evol. Microbiol.">
        <title>The Global Catalogue of Microorganisms (GCM) 10K type strain sequencing project: providing services to taxonomists for standard genome sequencing and annotation.</title>
        <authorList>
            <consortium name="The Broad Institute Genomics Platform"/>
            <consortium name="The Broad Institute Genome Sequencing Center for Infectious Disease"/>
            <person name="Wu L."/>
            <person name="Ma J."/>
        </authorList>
    </citation>
    <scope>NUCLEOTIDE SEQUENCE [LARGE SCALE GENOMIC DNA]</scope>
    <source>
        <strain evidence="7">KCTC 52368</strain>
    </source>
</reference>
<dbReference type="InterPro" id="IPR013815">
    <property type="entry name" value="ATP_grasp_subdomain_1"/>
</dbReference>
<sequence length="435" mass="48331">MPKQKYNSKDFMKKLIILGGNPETAVLVDTANEMGVYTIVVDPNPNAPAKENASETHDIDGFAVADIAQLAIDVEADGVLVGVADILVKPYWEICQKLDIHCYATEKAVEAFCSKDGFKKYCSDYKIQDIPGIYLLGDGALTRPEGLNYPLMIKPVDSGGGVGMKICRDDNDYQQSIKTALEFSKKGVVLVEKYMDCDDMAAYYTFKDGVANISAVSDRITTKKQGDASPVCIGAVYPSKHTDLFVKEMHPKLCELFKGLEIKNGILNIQFFVENGTVYAYDPGFRLQGEAPHIHIAHFNGFDHREMLIDFALSGTFGNTDFESVNDYQFNGQNACTVWVLLKGGTIGNIQGMDTIKADENVIFALERFKEGDTVAPEWLGTERQVYSRIYVVGADITEINDKIKFIENTLSVTDTQGDDMVLEWLQPFNHEDYS</sequence>
<dbReference type="PANTHER" id="PTHR43055">
    <property type="entry name" value="FORMATE-DEPENDENT PHOSPHORIBOSYLGLYCINAMIDE FORMYLTRANSFERASE"/>
    <property type="match status" value="1"/>
</dbReference>
<dbReference type="Gene3D" id="3.30.1490.20">
    <property type="entry name" value="ATP-grasp fold, A domain"/>
    <property type="match status" value="1"/>
</dbReference>
<organism evidence="6 7">
    <name type="scientific">Croceitalea marina</name>
    <dbReference type="NCBI Taxonomy" id="1775166"/>
    <lineage>
        <taxon>Bacteria</taxon>
        <taxon>Pseudomonadati</taxon>
        <taxon>Bacteroidota</taxon>
        <taxon>Flavobacteriia</taxon>
        <taxon>Flavobacteriales</taxon>
        <taxon>Flavobacteriaceae</taxon>
        <taxon>Croceitalea</taxon>
    </lineage>
</organism>
<evidence type="ECO:0000256" key="4">
    <source>
        <dbReference type="PROSITE-ProRule" id="PRU00409"/>
    </source>
</evidence>
<evidence type="ECO:0000313" key="7">
    <source>
        <dbReference type="Proteomes" id="UP001597526"/>
    </source>
</evidence>
<keyword evidence="1" id="KW-0436">Ligase</keyword>
<proteinExistence type="predicted"/>
<dbReference type="Gene3D" id="3.40.50.20">
    <property type="match status" value="1"/>
</dbReference>
<dbReference type="SUPFAM" id="SSF56059">
    <property type="entry name" value="Glutathione synthetase ATP-binding domain-like"/>
    <property type="match status" value="1"/>
</dbReference>
<dbReference type="EMBL" id="JBHULB010000075">
    <property type="protein sequence ID" value="MFD2588229.1"/>
    <property type="molecule type" value="Genomic_DNA"/>
</dbReference>
<dbReference type="InterPro" id="IPR011761">
    <property type="entry name" value="ATP-grasp"/>
</dbReference>
<dbReference type="InterPro" id="IPR016185">
    <property type="entry name" value="PreATP-grasp_dom_sf"/>
</dbReference>
<evidence type="ECO:0000313" key="6">
    <source>
        <dbReference type="EMBL" id="MFD2588229.1"/>
    </source>
</evidence>